<evidence type="ECO:0000313" key="3">
    <source>
        <dbReference type="Proteomes" id="UP001151760"/>
    </source>
</evidence>
<feature type="compositionally biased region" description="Basic and acidic residues" evidence="1">
    <location>
        <begin position="97"/>
        <end position="109"/>
    </location>
</feature>
<feature type="region of interest" description="Disordered" evidence="1">
    <location>
        <begin position="1"/>
        <end position="28"/>
    </location>
</feature>
<sequence length="116" mass="12615">MAPRGRPTRLNPDATPTPVTPAPNAPTTTTVTEGYNFKALIDQGVCCCKWLEAEARQGNIGVMPDMILGSVKASKSKTLQEVIRVYNSLMEGSDHAYAERQARKGKEVNDLPLNQS</sequence>
<organism evidence="2 3">
    <name type="scientific">Tanacetum coccineum</name>
    <dbReference type="NCBI Taxonomy" id="301880"/>
    <lineage>
        <taxon>Eukaryota</taxon>
        <taxon>Viridiplantae</taxon>
        <taxon>Streptophyta</taxon>
        <taxon>Embryophyta</taxon>
        <taxon>Tracheophyta</taxon>
        <taxon>Spermatophyta</taxon>
        <taxon>Magnoliopsida</taxon>
        <taxon>eudicotyledons</taxon>
        <taxon>Gunneridae</taxon>
        <taxon>Pentapetalae</taxon>
        <taxon>asterids</taxon>
        <taxon>campanulids</taxon>
        <taxon>Asterales</taxon>
        <taxon>Asteraceae</taxon>
        <taxon>Asteroideae</taxon>
        <taxon>Anthemideae</taxon>
        <taxon>Anthemidinae</taxon>
        <taxon>Tanacetum</taxon>
    </lineage>
</organism>
<protein>
    <submittedName>
        <fullName evidence="2">Uncharacterized protein</fullName>
    </submittedName>
</protein>
<keyword evidence="3" id="KW-1185">Reference proteome</keyword>
<proteinExistence type="predicted"/>
<comment type="caution">
    <text evidence="2">The sequence shown here is derived from an EMBL/GenBank/DDBJ whole genome shotgun (WGS) entry which is preliminary data.</text>
</comment>
<reference evidence="2" key="1">
    <citation type="journal article" date="2022" name="Int. J. Mol. Sci.">
        <title>Draft Genome of Tanacetum Coccineum: Genomic Comparison of Closely Related Tanacetum-Family Plants.</title>
        <authorList>
            <person name="Yamashiro T."/>
            <person name="Shiraishi A."/>
            <person name="Nakayama K."/>
            <person name="Satake H."/>
        </authorList>
    </citation>
    <scope>NUCLEOTIDE SEQUENCE</scope>
</reference>
<dbReference type="EMBL" id="BQNB010018812">
    <property type="protein sequence ID" value="GJT78550.1"/>
    <property type="molecule type" value="Genomic_DNA"/>
</dbReference>
<gene>
    <name evidence="2" type="ORF">Tco_1045275</name>
</gene>
<feature type="region of interest" description="Disordered" evidence="1">
    <location>
        <begin position="97"/>
        <end position="116"/>
    </location>
</feature>
<evidence type="ECO:0000313" key="2">
    <source>
        <dbReference type="EMBL" id="GJT78550.1"/>
    </source>
</evidence>
<dbReference type="Proteomes" id="UP001151760">
    <property type="component" value="Unassembled WGS sequence"/>
</dbReference>
<evidence type="ECO:0000256" key="1">
    <source>
        <dbReference type="SAM" id="MobiDB-lite"/>
    </source>
</evidence>
<accession>A0ABQ5GT69</accession>
<name>A0ABQ5GT69_9ASTR</name>
<reference evidence="2" key="2">
    <citation type="submission" date="2022-01" db="EMBL/GenBank/DDBJ databases">
        <authorList>
            <person name="Yamashiro T."/>
            <person name="Shiraishi A."/>
            <person name="Satake H."/>
            <person name="Nakayama K."/>
        </authorList>
    </citation>
    <scope>NUCLEOTIDE SEQUENCE</scope>
</reference>